<dbReference type="InterPro" id="IPR029016">
    <property type="entry name" value="GAF-like_dom_sf"/>
</dbReference>
<keyword evidence="2" id="KW-0804">Transcription</keyword>
<dbReference type="SUPFAM" id="SSF55785">
    <property type="entry name" value="PYP-like sensor domain (PAS domain)"/>
    <property type="match status" value="1"/>
</dbReference>
<evidence type="ECO:0000256" key="2">
    <source>
        <dbReference type="ARBA" id="ARBA00023163"/>
    </source>
</evidence>
<feature type="compositionally biased region" description="Basic and acidic residues" evidence="3">
    <location>
        <begin position="46"/>
        <end position="64"/>
    </location>
</feature>
<dbReference type="PROSITE" id="PS50113">
    <property type="entry name" value="PAC"/>
    <property type="match status" value="1"/>
</dbReference>
<protein>
    <submittedName>
        <fullName evidence="5">Putative PAS/PAC sensor protein</fullName>
    </submittedName>
</protein>
<keyword evidence="1" id="KW-0805">Transcription regulation</keyword>
<evidence type="ECO:0000256" key="1">
    <source>
        <dbReference type="ARBA" id="ARBA00023015"/>
    </source>
</evidence>
<dbReference type="eggNOG" id="arCOG02278">
    <property type="taxonomic scope" value="Archaea"/>
</dbReference>
<name>L9WHG3_9EURY</name>
<dbReference type="PANTHER" id="PTHR34236:SF1">
    <property type="entry name" value="DIMETHYL SULFOXIDE REDUCTASE TRANSCRIPTIONAL ACTIVATOR"/>
    <property type="match status" value="1"/>
</dbReference>
<dbReference type="eggNOG" id="arCOG06192">
    <property type="taxonomic scope" value="Archaea"/>
</dbReference>
<dbReference type="InterPro" id="IPR013324">
    <property type="entry name" value="RNA_pol_sigma_r3/r4-like"/>
</dbReference>
<evidence type="ECO:0000259" key="4">
    <source>
        <dbReference type="PROSITE" id="PS50113"/>
    </source>
</evidence>
<proteinExistence type="predicted"/>
<dbReference type="STRING" id="1227499.C493_21391"/>
<dbReference type="InterPro" id="IPR000014">
    <property type="entry name" value="PAS"/>
</dbReference>
<dbReference type="SUPFAM" id="SSF55781">
    <property type="entry name" value="GAF domain-like"/>
    <property type="match status" value="1"/>
</dbReference>
<keyword evidence="6" id="KW-1185">Reference proteome</keyword>
<organism evidence="5 6">
    <name type="scientific">Natronolimnohabitans innermongolicus JCM 12255</name>
    <dbReference type="NCBI Taxonomy" id="1227499"/>
    <lineage>
        <taxon>Archaea</taxon>
        <taxon>Methanobacteriati</taxon>
        <taxon>Methanobacteriota</taxon>
        <taxon>Stenosarchaea group</taxon>
        <taxon>Halobacteria</taxon>
        <taxon>Halobacteriales</taxon>
        <taxon>Natrialbaceae</taxon>
        <taxon>Natronolimnohabitans</taxon>
    </lineage>
</organism>
<dbReference type="Pfam" id="PF04967">
    <property type="entry name" value="HTH_10"/>
    <property type="match status" value="1"/>
</dbReference>
<sequence>MSLQHRPETLVLVTTTHSSRLQRHLREETGFEVVTVSPESVGADSGDVRDDNNGGADGDERTGRADSPPVAVVELESPDRLRSVLDRLHAIDPTRPIVVAPPAGAGSETLAATAFRSGATEYIPSVPATERLDALIEVLESSRSGDGRRLASPSGTTGDYHRVLASELPDEGFVIGADGTYLEAKLRPDAAARYETTASEMTGQQLADVFPDDVAATLQACIDRTLQTEDVQSVEYEALTTEGRRRYEARVVPLDERIDGQRAVVWLARDITERVRRERKLRTRQDQLETLNQINTAVGQVIETLVEAPSRDTIEHEVCDQLVDSELYCGAWIVERTGEGTVSYRTGAGDAQRYLEAATDDETTHERLVQRAIETGEVQTVRSIPTNESFSEPVRAAARADDVGSAIAVPISHSDSIYGVLTVLAGREDAFSESERAGFSLLGETIGFTIMAVKSRQLLFADTVVELEFRIDGGDTFSFDLSESYDCTISLEWAGTTTSGRTVQYVTVTGIDSETVLSAAGEHSSIEECRLIHGGGDSCTIEIRLAESGVRTLANHGATIRDVTVEDGVGTCLIEVSQDANVREIAEALTVIYENTELVARREVDHPVRTAVERRNRILDQLTDRQLTTLRLAYYSGFFDWPRESTGEEIAEAMGVSAPTMHQHLRKGLKAVLNEFFDVGGGGADGD</sequence>
<dbReference type="Gene3D" id="3.30.450.40">
    <property type="match status" value="1"/>
</dbReference>
<evidence type="ECO:0000256" key="3">
    <source>
        <dbReference type="SAM" id="MobiDB-lite"/>
    </source>
</evidence>
<dbReference type="InterPro" id="IPR035965">
    <property type="entry name" value="PAS-like_dom_sf"/>
</dbReference>
<dbReference type="EMBL" id="AOHZ01000107">
    <property type="protein sequence ID" value="ELY48884.1"/>
    <property type="molecule type" value="Genomic_DNA"/>
</dbReference>
<gene>
    <name evidence="5" type="ORF">C493_21391</name>
</gene>
<dbReference type="Proteomes" id="UP000011602">
    <property type="component" value="Unassembled WGS sequence"/>
</dbReference>
<dbReference type="PANTHER" id="PTHR34236">
    <property type="entry name" value="DIMETHYL SULFOXIDE REDUCTASE TRANSCRIPTIONAL ACTIVATOR"/>
    <property type="match status" value="1"/>
</dbReference>
<dbReference type="InterPro" id="IPR003018">
    <property type="entry name" value="GAF"/>
</dbReference>
<evidence type="ECO:0000313" key="5">
    <source>
        <dbReference type="EMBL" id="ELY48884.1"/>
    </source>
</evidence>
<dbReference type="Gene3D" id="3.30.450.20">
    <property type="entry name" value="PAS domain"/>
    <property type="match status" value="1"/>
</dbReference>
<evidence type="ECO:0000313" key="6">
    <source>
        <dbReference type="Proteomes" id="UP000011602"/>
    </source>
</evidence>
<dbReference type="Pfam" id="PF15915">
    <property type="entry name" value="BAT"/>
    <property type="match status" value="1"/>
</dbReference>
<dbReference type="OrthoDB" id="106505at2157"/>
<dbReference type="PATRIC" id="fig|1227499.3.peg.4392"/>
<dbReference type="InterPro" id="IPR036388">
    <property type="entry name" value="WH-like_DNA-bd_sf"/>
</dbReference>
<dbReference type="InterPro" id="IPR031803">
    <property type="entry name" value="BAT_GAF/HTH-assoc"/>
</dbReference>
<dbReference type="NCBIfam" id="TIGR00229">
    <property type="entry name" value="sensory_box"/>
    <property type="match status" value="1"/>
</dbReference>
<dbReference type="SUPFAM" id="SSF88659">
    <property type="entry name" value="Sigma3 and sigma4 domains of RNA polymerase sigma factors"/>
    <property type="match status" value="1"/>
</dbReference>
<feature type="domain" description="PAC" evidence="4">
    <location>
        <begin position="232"/>
        <end position="283"/>
    </location>
</feature>
<dbReference type="Gene3D" id="1.10.10.10">
    <property type="entry name" value="Winged helix-like DNA-binding domain superfamily/Winged helix DNA-binding domain"/>
    <property type="match status" value="1"/>
</dbReference>
<reference evidence="5 6" key="1">
    <citation type="journal article" date="2014" name="PLoS Genet.">
        <title>Phylogenetically driven sequencing of extremely halophilic archaea reveals strategies for static and dynamic osmo-response.</title>
        <authorList>
            <person name="Becker E.A."/>
            <person name="Seitzer P.M."/>
            <person name="Tritt A."/>
            <person name="Larsen D."/>
            <person name="Krusor M."/>
            <person name="Yao A.I."/>
            <person name="Wu D."/>
            <person name="Madern D."/>
            <person name="Eisen J.A."/>
            <person name="Darling A.E."/>
            <person name="Facciotti M.T."/>
        </authorList>
    </citation>
    <scope>NUCLEOTIDE SEQUENCE [LARGE SCALE GENOMIC DNA]</scope>
    <source>
        <strain evidence="5 6">JCM 12255</strain>
    </source>
</reference>
<dbReference type="InterPro" id="IPR007050">
    <property type="entry name" value="HTH_bacterioopsin"/>
</dbReference>
<dbReference type="InterPro" id="IPR013656">
    <property type="entry name" value="PAS_4"/>
</dbReference>
<dbReference type="Pfam" id="PF13185">
    <property type="entry name" value="GAF_2"/>
    <property type="match status" value="1"/>
</dbReference>
<dbReference type="Pfam" id="PF08448">
    <property type="entry name" value="PAS_4"/>
    <property type="match status" value="1"/>
</dbReference>
<accession>L9WHG3</accession>
<comment type="caution">
    <text evidence="5">The sequence shown here is derived from an EMBL/GenBank/DDBJ whole genome shotgun (WGS) entry which is preliminary data.</text>
</comment>
<dbReference type="RefSeq" id="WP_007261524.1">
    <property type="nucleotide sequence ID" value="NZ_AOHZ01000107.1"/>
</dbReference>
<dbReference type="InterPro" id="IPR000700">
    <property type="entry name" value="PAS-assoc_C"/>
</dbReference>
<feature type="region of interest" description="Disordered" evidence="3">
    <location>
        <begin position="35"/>
        <end position="68"/>
    </location>
</feature>
<dbReference type="AlphaFoldDB" id="L9WHG3"/>